<gene>
    <name evidence="11" type="primary">CCL20</name>
</gene>
<dbReference type="InterPro" id="IPR001811">
    <property type="entry name" value="Chemokine_IL8-like_dom"/>
</dbReference>
<keyword evidence="12" id="KW-1185">Reference proteome</keyword>
<dbReference type="Ensembl" id="ENSCJPT00005013743.1">
    <property type="protein sequence ID" value="ENSCJPP00005009177.1"/>
    <property type="gene ID" value="ENSCJPG00005008108.1"/>
</dbReference>
<evidence type="ECO:0000313" key="11">
    <source>
        <dbReference type="Ensembl" id="ENSCJPP00005009177.1"/>
    </source>
</evidence>
<evidence type="ECO:0000256" key="3">
    <source>
        <dbReference type="ARBA" id="ARBA00022500"/>
    </source>
</evidence>
<evidence type="ECO:0000313" key="12">
    <source>
        <dbReference type="Proteomes" id="UP000694412"/>
    </source>
</evidence>
<evidence type="ECO:0000256" key="7">
    <source>
        <dbReference type="ARBA" id="ARBA00023157"/>
    </source>
</evidence>
<comment type="subcellular location">
    <subcellularLocation>
        <location evidence="1 9">Secreted</location>
    </subcellularLocation>
</comment>
<dbReference type="InterPro" id="IPR039809">
    <property type="entry name" value="Chemokine_b/g/d"/>
</dbReference>
<evidence type="ECO:0000256" key="4">
    <source>
        <dbReference type="ARBA" id="ARBA00022514"/>
    </source>
</evidence>
<comment type="similarity">
    <text evidence="2 9">Belongs to the intercrine beta (chemokine CC) family.</text>
</comment>
<dbReference type="GO" id="GO:0005615">
    <property type="term" value="C:extracellular space"/>
    <property type="evidence" value="ECO:0007669"/>
    <property type="project" value="UniProtKB-KW"/>
</dbReference>
<organism evidence="11 12">
    <name type="scientific">Coturnix japonica</name>
    <name type="common">Japanese quail</name>
    <name type="synonym">Coturnix coturnix japonica</name>
    <dbReference type="NCBI Taxonomy" id="93934"/>
    <lineage>
        <taxon>Eukaryota</taxon>
        <taxon>Metazoa</taxon>
        <taxon>Chordata</taxon>
        <taxon>Craniata</taxon>
        <taxon>Vertebrata</taxon>
        <taxon>Euteleostomi</taxon>
        <taxon>Archelosauria</taxon>
        <taxon>Archosauria</taxon>
        <taxon>Dinosauria</taxon>
        <taxon>Saurischia</taxon>
        <taxon>Theropoda</taxon>
        <taxon>Coelurosauria</taxon>
        <taxon>Aves</taxon>
        <taxon>Neognathae</taxon>
        <taxon>Galloanserae</taxon>
        <taxon>Galliformes</taxon>
        <taxon>Phasianidae</taxon>
        <taxon>Perdicinae</taxon>
        <taxon>Coturnix</taxon>
    </lineage>
</organism>
<dbReference type="AlphaFoldDB" id="A0A8C2T769"/>
<protein>
    <recommendedName>
        <fullName evidence="9">C-C motif chemokine</fullName>
    </recommendedName>
</protein>
<dbReference type="PANTHER" id="PTHR12015:SF108">
    <property type="entry name" value="C-C MOTIF CHEMOKINE 20"/>
    <property type="match status" value="1"/>
</dbReference>
<dbReference type="CDD" id="cd01119">
    <property type="entry name" value="Chemokine_CC_DCCL"/>
    <property type="match status" value="1"/>
</dbReference>
<reference evidence="11" key="1">
    <citation type="submission" date="2015-11" db="EMBL/GenBank/DDBJ databases">
        <authorList>
            <consortium name="International Coturnix japonica Genome Analysis Consortium"/>
            <person name="Warren W."/>
            <person name="Burt D.W."/>
            <person name="Antin P.B."/>
            <person name="Lanford R."/>
            <person name="Gros J."/>
            <person name="Wilson R.K."/>
        </authorList>
    </citation>
    <scope>NUCLEOTIDE SEQUENCE [LARGE SCALE GENOMIC DNA]</scope>
</reference>
<reference evidence="11" key="3">
    <citation type="submission" date="2025-09" db="UniProtKB">
        <authorList>
            <consortium name="Ensembl"/>
        </authorList>
    </citation>
    <scope>IDENTIFICATION</scope>
</reference>
<dbReference type="InterPro" id="IPR036048">
    <property type="entry name" value="Interleukin_8-like_sf"/>
</dbReference>
<dbReference type="GO" id="GO:0006954">
    <property type="term" value="P:inflammatory response"/>
    <property type="evidence" value="ECO:0007669"/>
    <property type="project" value="UniProtKB-KW"/>
</dbReference>
<dbReference type="InterPro" id="IPR000827">
    <property type="entry name" value="Chemokine_CC_CS"/>
</dbReference>
<dbReference type="FunFam" id="2.40.50.40:FF:000012">
    <property type="entry name" value="C-C motif chemokine"/>
    <property type="match status" value="1"/>
</dbReference>
<dbReference type="GeneTree" id="ENSGT01150000287058"/>
<dbReference type="PROSITE" id="PS00472">
    <property type="entry name" value="SMALL_CYTOKINES_CC"/>
    <property type="match status" value="1"/>
</dbReference>
<evidence type="ECO:0000256" key="8">
    <source>
        <dbReference type="ARBA" id="ARBA00023198"/>
    </source>
</evidence>
<evidence type="ECO:0000256" key="2">
    <source>
        <dbReference type="ARBA" id="ARBA00010868"/>
    </source>
</evidence>
<keyword evidence="7" id="KW-1015">Disulfide bond</keyword>
<evidence type="ECO:0000256" key="5">
    <source>
        <dbReference type="ARBA" id="ARBA00022525"/>
    </source>
</evidence>
<evidence type="ECO:0000256" key="1">
    <source>
        <dbReference type="ARBA" id="ARBA00004613"/>
    </source>
</evidence>
<feature type="domain" description="Chemokine interleukin-8-like" evidence="10">
    <location>
        <begin position="16"/>
        <end position="76"/>
    </location>
</feature>
<evidence type="ECO:0000259" key="10">
    <source>
        <dbReference type="SMART" id="SM00199"/>
    </source>
</evidence>
<keyword evidence="8" id="KW-0395">Inflammatory response</keyword>
<evidence type="ECO:0000256" key="6">
    <source>
        <dbReference type="ARBA" id="ARBA00022729"/>
    </source>
</evidence>
<keyword evidence="5 9" id="KW-0964">Secreted</keyword>
<reference evidence="11" key="2">
    <citation type="submission" date="2025-08" db="UniProtKB">
        <authorList>
            <consortium name="Ensembl"/>
        </authorList>
    </citation>
    <scope>IDENTIFICATION</scope>
</reference>
<dbReference type="Proteomes" id="UP000694412">
    <property type="component" value="Chromosome 9"/>
</dbReference>
<accession>A0A8C2T769</accession>
<dbReference type="GO" id="GO:0008009">
    <property type="term" value="F:chemokine activity"/>
    <property type="evidence" value="ECO:0007669"/>
    <property type="project" value="InterPro"/>
</dbReference>
<dbReference type="Pfam" id="PF00048">
    <property type="entry name" value="IL8"/>
    <property type="match status" value="1"/>
</dbReference>
<dbReference type="InterPro" id="IPR034133">
    <property type="entry name" value="Chemokine_CC_DCCL"/>
</dbReference>
<evidence type="ECO:0000256" key="9">
    <source>
        <dbReference type="RuleBase" id="RU361150"/>
    </source>
</evidence>
<name>A0A8C2T769_COTJA</name>
<dbReference type="SUPFAM" id="SSF54117">
    <property type="entry name" value="Interleukin 8-like chemokines"/>
    <property type="match status" value="1"/>
</dbReference>
<dbReference type="Gene3D" id="2.40.50.40">
    <property type="match status" value="1"/>
</dbReference>
<keyword evidence="3 9" id="KW-0145">Chemotaxis</keyword>
<proteinExistence type="inferred from homology"/>
<keyword evidence="4 9" id="KW-0202">Cytokine</keyword>
<dbReference type="GO" id="GO:0006955">
    <property type="term" value="P:immune response"/>
    <property type="evidence" value="ECO:0007669"/>
    <property type="project" value="InterPro"/>
</dbReference>
<sequence length="138" mass="15737">MVFVDITLSFFPAQSNQDCCLSYTKARLPRKVIKGFTEQLSGEVCDIDAIIFHTNRGLKACVNPKEDWVKKHLLFLRYESQYLNTTRLRQSMSRSLSLAPPHLLRASSELRHSTSCHTCLFLFRVLIGLVISFVPSST</sequence>
<dbReference type="PANTHER" id="PTHR12015">
    <property type="entry name" value="SMALL INDUCIBLE CYTOKINE A"/>
    <property type="match status" value="1"/>
</dbReference>
<dbReference type="SMART" id="SM00199">
    <property type="entry name" value="SCY"/>
    <property type="match status" value="1"/>
</dbReference>
<keyword evidence="6" id="KW-0732">Signal</keyword>